<dbReference type="RefSeq" id="WP_211741875.1">
    <property type="nucleotide sequence ID" value="NZ_JAGXBY010000003.1"/>
</dbReference>
<dbReference type="InterPro" id="IPR029410">
    <property type="entry name" value="CAP_assoc"/>
</dbReference>
<dbReference type="InterPro" id="IPR014044">
    <property type="entry name" value="CAP_dom"/>
</dbReference>
<evidence type="ECO:0000259" key="2">
    <source>
        <dbReference type="Pfam" id="PF14504"/>
    </source>
</evidence>
<dbReference type="InterPro" id="IPR035940">
    <property type="entry name" value="CAP_sf"/>
</dbReference>
<dbReference type="Proteomes" id="UP000681870">
    <property type="component" value="Unassembled WGS sequence"/>
</dbReference>
<dbReference type="PANTHER" id="PTHR31157">
    <property type="entry name" value="SCP DOMAIN-CONTAINING PROTEIN"/>
    <property type="match status" value="1"/>
</dbReference>
<evidence type="ECO:0000259" key="1">
    <source>
        <dbReference type="Pfam" id="PF00188"/>
    </source>
</evidence>
<feature type="domain" description="SCP" evidence="1">
    <location>
        <begin position="256"/>
        <end position="369"/>
    </location>
</feature>
<evidence type="ECO:0000313" key="3">
    <source>
        <dbReference type="EMBL" id="MBS3680723.1"/>
    </source>
</evidence>
<evidence type="ECO:0000313" key="4">
    <source>
        <dbReference type="Proteomes" id="UP000681870"/>
    </source>
</evidence>
<gene>
    <name evidence="3" type="ORF">KGF86_10890</name>
</gene>
<dbReference type="SUPFAM" id="SSF55797">
    <property type="entry name" value="PR-1-like"/>
    <property type="match status" value="1"/>
</dbReference>
<dbReference type="CDD" id="cd05379">
    <property type="entry name" value="CAP_bacterial"/>
    <property type="match status" value="1"/>
</dbReference>
<reference evidence="3 4" key="1">
    <citation type="submission" date="2021-05" db="EMBL/GenBank/DDBJ databases">
        <title>Ornithinibacillus massiliensis sp. nov.</title>
        <authorList>
            <person name="Iwaza R."/>
            <person name="Lagier J.-C."/>
            <person name="Raoult D."/>
        </authorList>
    </citation>
    <scope>NUCLEOTIDE SEQUENCE [LARGE SCALE GENOMIC DNA]</scope>
    <source>
        <strain evidence="3 4">Marseille-P3601</strain>
    </source>
</reference>
<feature type="domain" description="CAP-associated" evidence="2">
    <location>
        <begin position="102"/>
        <end position="239"/>
    </location>
</feature>
<dbReference type="Pfam" id="PF14504">
    <property type="entry name" value="CAP_assoc_N"/>
    <property type="match status" value="1"/>
</dbReference>
<comment type="caution">
    <text evidence="3">The sequence shown here is derived from an EMBL/GenBank/DDBJ whole genome shotgun (WGS) entry which is preliminary data.</text>
</comment>
<dbReference type="Pfam" id="PF00188">
    <property type="entry name" value="CAP"/>
    <property type="match status" value="1"/>
</dbReference>
<dbReference type="Gene3D" id="3.40.33.10">
    <property type="entry name" value="CAP"/>
    <property type="match status" value="1"/>
</dbReference>
<name>A0ABS5MEG6_9BACI</name>
<proteinExistence type="predicted"/>
<dbReference type="EMBL" id="JAGXBY010000003">
    <property type="protein sequence ID" value="MBS3680723.1"/>
    <property type="molecule type" value="Genomic_DNA"/>
</dbReference>
<sequence length="375" mass="42802">MPKLRTILFLVLLIGVLWHFYGDAFQESGYRGTYDKMKHDVEEIMDSPRIALTLDTLKQEFELLWNKFSSNKENISPTEPTPDAPKLTQPTDQTFSIHNIEIGDMRSEVEKQVGKPNRSTLNEYGVEWATYHENYHNFLMIAYDSSDKVAGLYTNQDLLSSKVGITFNSTRKDVLSTLDDPIKAIRKGRILYQVQETDEYNTFLIDNNYVTIFYDLHENNRVTAIQIISADLEKQKAAYFGDATSALQQGLEYQLFDLTNAERVKRGLSVLSWEEPLRKTARDHSADMAKNNYFSHENLEGKSPFDRMADDAISFRGAGENLATGQPSSIFAHEGLMNSLGHRENILKAGFDSLAVGVAFNEENQPFYTENFLRK</sequence>
<dbReference type="PANTHER" id="PTHR31157:SF1">
    <property type="entry name" value="SCP DOMAIN-CONTAINING PROTEIN"/>
    <property type="match status" value="1"/>
</dbReference>
<protein>
    <submittedName>
        <fullName evidence="3">CAP domain-containing protein</fullName>
    </submittedName>
</protein>
<keyword evidence="4" id="KW-1185">Reference proteome</keyword>
<organism evidence="3 4">
    <name type="scientific">Ornithinibacillus massiliensis</name>
    <dbReference type="NCBI Taxonomy" id="1944633"/>
    <lineage>
        <taxon>Bacteria</taxon>
        <taxon>Bacillati</taxon>
        <taxon>Bacillota</taxon>
        <taxon>Bacilli</taxon>
        <taxon>Bacillales</taxon>
        <taxon>Bacillaceae</taxon>
        <taxon>Ornithinibacillus</taxon>
    </lineage>
</organism>
<accession>A0ABS5MEG6</accession>